<gene>
    <name evidence="1" type="ORF">O4H32_14825</name>
</gene>
<dbReference type="EMBL" id="JAPWHE010000019">
    <property type="protein sequence ID" value="MCZ4331219.1"/>
    <property type="molecule type" value="Genomic_DNA"/>
</dbReference>
<accession>A0ABT4M7B2</accession>
<dbReference type="Proteomes" id="UP001068379">
    <property type="component" value="Unassembled WGS sequence"/>
</dbReference>
<comment type="caution">
    <text evidence="1">The sequence shown here is derived from an EMBL/GenBank/DDBJ whole genome shotgun (WGS) entry which is preliminary data.</text>
</comment>
<evidence type="ECO:0000313" key="1">
    <source>
        <dbReference type="EMBL" id="MCZ4331219.1"/>
    </source>
</evidence>
<sequence length="275" mass="29332">MAFEPVGNSASLEMLLRDADIDDLDILVDYITDTGKGRVSLSSSACKRLIACKEARLYPAVDRNEVAEEILLFGGNSVANMFRGGKGVPYSELVADVADHLKVSFAKGASIEEIEQAIISSLYEGALSKMSPETRASFQSSLATSNRVSGDITTSPNWTYFKSATVAEGAAASILGFKVATMSPIALFLGPMGLMLSGIWSAADIAGAAYRVTVPCVIQIALMRQKALKGAYDYKCAKCSKINSRDAKFCSECGAPLKQDSKAFIAQTHCSCPDY</sequence>
<proteinExistence type="predicted"/>
<dbReference type="RefSeq" id="WP_269360390.1">
    <property type="nucleotide sequence ID" value="NZ_JAPWHE010000019.1"/>
</dbReference>
<organism evidence="1 2">
    <name type="scientific">Castellaniella denitrificans</name>
    <dbReference type="NCBI Taxonomy" id="56119"/>
    <lineage>
        <taxon>Bacteria</taxon>
        <taxon>Pseudomonadati</taxon>
        <taxon>Pseudomonadota</taxon>
        <taxon>Betaproteobacteria</taxon>
        <taxon>Burkholderiales</taxon>
        <taxon>Alcaligenaceae</taxon>
        <taxon>Castellaniella</taxon>
    </lineage>
</organism>
<name>A0ABT4M7B2_9BURK</name>
<protein>
    <recommendedName>
        <fullName evidence="3">Zinc ribbon domain-containing protein</fullName>
    </recommendedName>
</protein>
<keyword evidence="2" id="KW-1185">Reference proteome</keyword>
<evidence type="ECO:0000313" key="2">
    <source>
        <dbReference type="Proteomes" id="UP001068379"/>
    </source>
</evidence>
<reference evidence="1" key="1">
    <citation type="submission" date="2022-12" db="EMBL/GenBank/DDBJ databases">
        <title>Bacterial isolates from different developmental stages of Nematostella vectensis.</title>
        <authorList>
            <person name="Fraune S."/>
        </authorList>
    </citation>
    <scope>NUCLEOTIDE SEQUENCE</scope>
    <source>
        <strain evidence="1">G21619-S1</strain>
    </source>
</reference>
<evidence type="ECO:0008006" key="3">
    <source>
        <dbReference type="Google" id="ProtNLM"/>
    </source>
</evidence>